<reference evidence="15 16" key="1">
    <citation type="journal article" date="2020" name="Genomics">
        <title>Complete, high-quality genomes from long-read metagenomic sequencing of two wolf lichen thalli reveals enigmatic genome architecture.</title>
        <authorList>
            <person name="McKenzie S.K."/>
            <person name="Walston R.F."/>
            <person name="Allen J.L."/>
        </authorList>
    </citation>
    <scope>NUCLEOTIDE SEQUENCE [LARGE SCALE GENOMIC DNA]</scope>
    <source>
        <strain evidence="15">WasteWater1</strain>
    </source>
</reference>
<feature type="domain" description="ERAP1-like C-terminal" evidence="13">
    <location>
        <begin position="536"/>
        <end position="850"/>
    </location>
</feature>
<dbReference type="GO" id="GO:0016020">
    <property type="term" value="C:membrane"/>
    <property type="evidence" value="ECO:0007669"/>
    <property type="project" value="TreeGrafter"/>
</dbReference>
<dbReference type="SUPFAM" id="SSF63737">
    <property type="entry name" value="Leukotriene A4 hydrolase N-terminal domain"/>
    <property type="match status" value="1"/>
</dbReference>
<dbReference type="AlphaFoldDB" id="A0A8H6F9Q0"/>
<evidence type="ECO:0000313" key="16">
    <source>
        <dbReference type="Proteomes" id="UP000593566"/>
    </source>
</evidence>
<evidence type="ECO:0000256" key="7">
    <source>
        <dbReference type="ARBA" id="ARBA00023049"/>
    </source>
</evidence>
<keyword evidence="5 11" id="KW-0378">Hydrolase</keyword>
<dbReference type="InterPro" id="IPR027268">
    <property type="entry name" value="Peptidase_M4/M1_CTD_sf"/>
</dbReference>
<comment type="caution">
    <text evidence="15">The sequence shown here is derived from an EMBL/GenBank/DDBJ whole genome shotgun (WGS) entry which is preliminary data.</text>
</comment>
<dbReference type="GO" id="GO:0005737">
    <property type="term" value="C:cytoplasm"/>
    <property type="evidence" value="ECO:0007669"/>
    <property type="project" value="TreeGrafter"/>
</dbReference>
<dbReference type="EMBL" id="JACCJB010000018">
    <property type="protein sequence ID" value="KAF6219888.1"/>
    <property type="molecule type" value="Genomic_DNA"/>
</dbReference>
<evidence type="ECO:0000259" key="14">
    <source>
        <dbReference type="Pfam" id="PF17900"/>
    </source>
</evidence>
<feature type="domain" description="Aminopeptidase N-like N-terminal" evidence="14">
    <location>
        <begin position="30"/>
        <end position="205"/>
    </location>
</feature>
<feature type="binding site" evidence="9">
    <location>
        <position position="317"/>
    </location>
    <ligand>
        <name>Zn(2+)</name>
        <dbReference type="ChEBI" id="CHEBI:29105"/>
        <note>catalytic</note>
    </ligand>
</feature>
<dbReference type="EC" id="3.4.11.-" evidence="11"/>
<evidence type="ECO:0000313" key="15">
    <source>
        <dbReference type="EMBL" id="KAF6219888.1"/>
    </source>
</evidence>
<dbReference type="SUPFAM" id="SSF55486">
    <property type="entry name" value="Metalloproteases ('zincins'), catalytic domain"/>
    <property type="match status" value="1"/>
</dbReference>
<feature type="domain" description="Peptidase M1 membrane alanine aminopeptidase" evidence="12">
    <location>
        <begin position="245"/>
        <end position="462"/>
    </location>
</feature>
<dbReference type="InterPro" id="IPR014782">
    <property type="entry name" value="Peptidase_M1_dom"/>
</dbReference>
<evidence type="ECO:0000259" key="13">
    <source>
        <dbReference type="Pfam" id="PF11838"/>
    </source>
</evidence>
<keyword evidence="3 11" id="KW-0645">Protease</keyword>
<dbReference type="FunFam" id="1.10.390.10:FF:000001">
    <property type="entry name" value="Aminopeptidase"/>
    <property type="match status" value="1"/>
</dbReference>
<evidence type="ECO:0000256" key="11">
    <source>
        <dbReference type="RuleBase" id="RU364040"/>
    </source>
</evidence>
<comment type="cofactor">
    <cofactor evidence="9 11">
        <name>Zn(2+)</name>
        <dbReference type="ChEBI" id="CHEBI:29105"/>
    </cofactor>
    <text evidence="9 11">Binds 1 zinc ion per subunit.</text>
</comment>
<keyword evidence="16" id="KW-1185">Reference proteome</keyword>
<dbReference type="PANTHER" id="PTHR11533:SF171">
    <property type="entry name" value="AMINOPEPTIDASE"/>
    <property type="match status" value="1"/>
</dbReference>
<dbReference type="GO" id="GO:0006508">
    <property type="term" value="P:proteolysis"/>
    <property type="evidence" value="ECO:0007669"/>
    <property type="project" value="UniProtKB-KW"/>
</dbReference>
<evidence type="ECO:0000256" key="8">
    <source>
        <dbReference type="PIRSR" id="PIRSR634016-1"/>
    </source>
</evidence>
<dbReference type="InterPro" id="IPR034016">
    <property type="entry name" value="M1_APN-typ"/>
</dbReference>
<dbReference type="InterPro" id="IPR001930">
    <property type="entry name" value="Peptidase_M1"/>
</dbReference>
<dbReference type="InterPro" id="IPR042097">
    <property type="entry name" value="Aminopeptidase_N-like_N_sf"/>
</dbReference>
<dbReference type="GO" id="GO:0070006">
    <property type="term" value="F:metalloaminopeptidase activity"/>
    <property type="evidence" value="ECO:0007669"/>
    <property type="project" value="TreeGrafter"/>
</dbReference>
<dbReference type="InterPro" id="IPR045357">
    <property type="entry name" value="Aminopeptidase_N-like_N"/>
</dbReference>
<accession>A0A8H6F9Q0</accession>
<evidence type="ECO:0000256" key="6">
    <source>
        <dbReference type="ARBA" id="ARBA00022833"/>
    </source>
</evidence>
<evidence type="ECO:0000256" key="5">
    <source>
        <dbReference type="ARBA" id="ARBA00022801"/>
    </source>
</evidence>
<evidence type="ECO:0000256" key="1">
    <source>
        <dbReference type="ARBA" id="ARBA00010136"/>
    </source>
</evidence>
<dbReference type="Pfam" id="PF17900">
    <property type="entry name" value="Peptidase_M1_N"/>
    <property type="match status" value="1"/>
</dbReference>
<protein>
    <recommendedName>
        <fullName evidence="11">Aminopeptidase</fullName>
        <ecNumber evidence="11">3.4.11.-</ecNumber>
    </recommendedName>
</protein>
<sequence length="921" mass="103021">MAAADRSILPDTVQAINYDIGLFDLELGGAFSFQGIVKIQVKIKSATKSITLNAHHLTIHEGEISGQKTTDVSYDEKSQRVTLVFPEEISASSDAVLSIRYAGTMNNSMAGFYRSKYKPTVTPVESVPMDGEHHVMFSTQFESSDARRAIPCFDEPNLKATFDVSIEIPEDQIALSNMPEKEVKQARAGLKTVVFERTPVMSTYLLAWAFGDFEYVEGFTQREYQGKQLPCRVYTTKGLKEQGRFALENCHQVVDYFSEIFKIDYPLPKMDLLAVHEFSHGAMENWGLVTYRTTAVLFDEKQSDAKYKNRVAYVVAHELAHQWFGNLVTMDWWSELWLNEGFATWVGWLAVDHLYPDHEVWSQFVTEAVQTAQNLDSLRASHPIEVPVRDALEVEQIFDAISYLKGSSVIRMLSGHLGVDTFLGGVSAYLKKHAYGNATTNDLWAALSKASGKDVNVFMDPWIRKIGFPVLTVAEEPGQIGVRQSRFLQTGDVKGEEDETLWWVPLGLKTDPKATGAATKALTIKEDTLRDVDETFYKLNSDQVGFYRTNYPPARLELLGKERHKLSVEDKIGLVADAAALAVAGQGTTAGFLVLVEKFSDEKNKAVWSQIISSLGNIRSIFADNETLANGLKAFTLRLVTPATEEIGWDFAPNENFLTGQMRALLISTAGNAGHAKTIAEAKRRFQAYQRGDRSAVHPSLRLAVFQIVVREGGKTAYEAVLNEYTSTTSIDGKETCLLALGKVQTADLVKSFLDFQFSDKVALQDVHTGSVSLAANSKVRNALWQYIKENWDPISKKLSASSVVMDRYLKTCLSKFASHEMEKEIAAFFKDKDTKGYDRGLVQVSDTVQANANYKERDEALVLEWLKTHDYRRKLASRYPVAVISEQVIHYDLIMTKTIPEVDVHVAFARLNVSAQSNMD</sequence>
<dbReference type="Gene3D" id="2.60.40.1910">
    <property type="match status" value="1"/>
</dbReference>
<dbReference type="FunFam" id="2.60.40.1730:FF:000002">
    <property type="entry name" value="Aminopeptidase"/>
    <property type="match status" value="1"/>
</dbReference>
<dbReference type="Pfam" id="PF01433">
    <property type="entry name" value="Peptidase_M1"/>
    <property type="match status" value="1"/>
</dbReference>
<feature type="site" description="Transition state stabilizer" evidence="10">
    <location>
        <position position="403"/>
    </location>
</feature>
<dbReference type="CDD" id="cd09601">
    <property type="entry name" value="M1_APN-Q_like"/>
    <property type="match status" value="1"/>
</dbReference>
<name>A0A8H6F9Q0_9LECA</name>
<dbReference type="InterPro" id="IPR024571">
    <property type="entry name" value="ERAP1-like_C_dom"/>
</dbReference>
<dbReference type="Gene3D" id="1.10.390.10">
    <property type="entry name" value="Neutral Protease Domain 2"/>
    <property type="match status" value="1"/>
</dbReference>
<evidence type="ECO:0000256" key="3">
    <source>
        <dbReference type="ARBA" id="ARBA00022670"/>
    </source>
</evidence>
<dbReference type="RefSeq" id="XP_037149323.1">
    <property type="nucleotide sequence ID" value="XM_037294635.1"/>
</dbReference>
<dbReference type="InterPro" id="IPR050344">
    <property type="entry name" value="Peptidase_M1_aminopeptidases"/>
</dbReference>
<evidence type="ECO:0000256" key="2">
    <source>
        <dbReference type="ARBA" id="ARBA00022438"/>
    </source>
</evidence>
<feature type="binding site" evidence="9">
    <location>
        <position position="340"/>
    </location>
    <ligand>
        <name>Zn(2+)</name>
        <dbReference type="ChEBI" id="CHEBI:29105"/>
        <note>catalytic</note>
    </ligand>
</feature>
<feature type="active site" description="Proton acceptor" evidence="8">
    <location>
        <position position="318"/>
    </location>
</feature>
<evidence type="ECO:0000256" key="10">
    <source>
        <dbReference type="PIRSR" id="PIRSR634016-4"/>
    </source>
</evidence>
<dbReference type="PRINTS" id="PR00756">
    <property type="entry name" value="ALADIPTASE"/>
</dbReference>
<dbReference type="GO" id="GO:0043171">
    <property type="term" value="P:peptide catabolic process"/>
    <property type="evidence" value="ECO:0007669"/>
    <property type="project" value="TreeGrafter"/>
</dbReference>
<dbReference type="FunFam" id="1.25.50.20:FF:000002">
    <property type="entry name" value="Aminopeptidase"/>
    <property type="match status" value="1"/>
</dbReference>
<feature type="binding site" evidence="9">
    <location>
        <position position="321"/>
    </location>
    <ligand>
        <name>Zn(2+)</name>
        <dbReference type="ChEBI" id="CHEBI:29105"/>
        <note>catalytic</note>
    </ligand>
</feature>
<keyword evidence="6 9" id="KW-0862">Zinc</keyword>
<dbReference type="PANTHER" id="PTHR11533">
    <property type="entry name" value="PROTEASE M1 ZINC METALLOPROTEASE"/>
    <property type="match status" value="1"/>
</dbReference>
<dbReference type="Gene3D" id="1.25.50.20">
    <property type="match status" value="1"/>
</dbReference>
<proteinExistence type="inferred from homology"/>
<evidence type="ECO:0000259" key="12">
    <source>
        <dbReference type="Pfam" id="PF01433"/>
    </source>
</evidence>
<comment type="similarity">
    <text evidence="1 11">Belongs to the peptidase M1 family.</text>
</comment>
<organism evidence="15 16">
    <name type="scientific">Letharia lupina</name>
    <dbReference type="NCBI Taxonomy" id="560253"/>
    <lineage>
        <taxon>Eukaryota</taxon>
        <taxon>Fungi</taxon>
        <taxon>Dikarya</taxon>
        <taxon>Ascomycota</taxon>
        <taxon>Pezizomycotina</taxon>
        <taxon>Lecanoromycetes</taxon>
        <taxon>OSLEUM clade</taxon>
        <taxon>Lecanoromycetidae</taxon>
        <taxon>Lecanorales</taxon>
        <taxon>Lecanorineae</taxon>
        <taxon>Parmeliaceae</taxon>
        <taxon>Letharia</taxon>
    </lineage>
</organism>
<evidence type="ECO:0000256" key="9">
    <source>
        <dbReference type="PIRSR" id="PIRSR634016-3"/>
    </source>
</evidence>
<dbReference type="GO" id="GO:0042277">
    <property type="term" value="F:peptide binding"/>
    <property type="evidence" value="ECO:0007669"/>
    <property type="project" value="TreeGrafter"/>
</dbReference>
<gene>
    <name evidence="15" type="ORF">HO133_003713</name>
</gene>
<evidence type="ECO:0000256" key="4">
    <source>
        <dbReference type="ARBA" id="ARBA00022723"/>
    </source>
</evidence>
<dbReference type="FunFam" id="2.60.40.1910:FF:000004">
    <property type="entry name" value="Aminopeptidase"/>
    <property type="match status" value="1"/>
</dbReference>
<dbReference type="Proteomes" id="UP000593566">
    <property type="component" value="Unassembled WGS sequence"/>
</dbReference>
<dbReference type="Pfam" id="PF11838">
    <property type="entry name" value="ERAP1_C"/>
    <property type="match status" value="1"/>
</dbReference>
<keyword evidence="2 11" id="KW-0031">Aminopeptidase</keyword>
<dbReference type="GeneID" id="59332124"/>
<dbReference type="GO" id="GO:0008270">
    <property type="term" value="F:zinc ion binding"/>
    <property type="evidence" value="ECO:0007669"/>
    <property type="project" value="UniProtKB-UniRule"/>
</dbReference>
<keyword evidence="4 9" id="KW-0479">Metal-binding</keyword>
<keyword evidence="7 11" id="KW-0482">Metalloprotease</keyword>
<dbReference type="Gene3D" id="2.60.40.1730">
    <property type="entry name" value="tricorn interacting facor f3 domain"/>
    <property type="match status" value="1"/>
</dbReference>